<evidence type="ECO:0000259" key="17">
    <source>
        <dbReference type="Pfam" id="PF05193"/>
    </source>
</evidence>
<evidence type="ECO:0000256" key="11">
    <source>
        <dbReference type="ARBA" id="ARBA00023128"/>
    </source>
</evidence>
<evidence type="ECO:0000256" key="6">
    <source>
        <dbReference type="ARBA" id="ARBA00022483"/>
    </source>
</evidence>
<keyword evidence="5" id="KW-0813">Transport</keyword>
<keyword evidence="7" id="KW-0679">Respiratory chain</keyword>
<dbReference type="Gene3D" id="3.30.830.10">
    <property type="entry name" value="Metalloenzyme, LuxS/M16 peptidase-like"/>
    <property type="match status" value="2"/>
</dbReference>
<dbReference type="SUPFAM" id="SSF50729">
    <property type="entry name" value="PH domain-like"/>
    <property type="match status" value="1"/>
</dbReference>
<dbReference type="Pfam" id="PF16528">
    <property type="entry name" value="Exo84_C"/>
    <property type="match status" value="1"/>
</dbReference>
<dbReference type="FunFam" id="3.30.830.10:FF:000039">
    <property type="entry name" value="Ubiquinol-cytochrome c reductase core subunit 2"/>
    <property type="match status" value="1"/>
</dbReference>
<evidence type="ECO:0000256" key="8">
    <source>
        <dbReference type="ARBA" id="ARBA00022927"/>
    </source>
</evidence>
<dbReference type="InterPro" id="IPR032403">
    <property type="entry name" value="Exo84_C"/>
</dbReference>
<feature type="compositionally biased region" description="Basic and acidic residues" evidence="15">
    <location>
        <begin position="1144"/>
        <end position="1158"/>
    </location>
</feature>
<evidence type="ECO:0000256" key="9">
    <source>
        <dbReference type="ARBA" id="ARBA00022946"/>
    </source>
</evidence>
<keyword evidence="10" id="KW-0249">Electron transport</keyword>
<feature type="domain" description="Peptidase M16 N-terminal" evidence="16">
    <location>
        <begin position="38"/>
        <end position="180"/>
    </location>
</feature>
<dbReference type="GO" id="GO:0005743">
    <property type="term" value="C:mitochondrial inner membrane"/>
    <property type="evidence" value="ECO:0007669"/>
    <property type="project" value="UniProtKB-SubCell"/>
</dbReference>
<evidence type="ECO:0000256" key="2">
    <source>
        <dbReference type="ARBA" id="ARBA00004443"/>
    </source>
</evidence>
<dbReference type="InterPro" id="IPR016159">
    <property type="entry name" value="Cullin_repeat-like_dom_sf"/>
</dbReference>
<feature type="region of interest" description="Disordered" evidence="15">
    <location>
        <begin position="1134"/>
        <end position="1176"/>
    </location>
</feature>
<dbReference type="InterPro" id="IPR042561">
    <property type="entry name" value="Exo84_C_1"/>
</dbReference>
<name>A0A0K3CP13_RHOTO</name>
<dbReference type="InterPro" id="IPR011765">
    <property type="entry name" value="Pept_M16_N"/>
</dbReference>
<dbReference type="SUPFAM" id="SSF63411">
    <property type="entry name" value="LuxS/MPP-like metallohydrolase"/>
    <property type="match status" value="2"/>
</dbReference>
<evidence type="ECO:0000256" key="4">
    <source>
        <dbReference type="ARBA" id="ARBA00021269"/>
    </source>
</evidence>
<keyword evidence="14" id="KW-0175">Coiled coil</keyword>
<dbReference type="Gene3D" id="2.30.29.30">
    <property type="entry name" value="Pleckstrin-homology domain (PH domain)/Phosphotyrosine-binding domain (PTB)"/>
    <property type="match status" value="1"/>
</dbReference>
<comment type="similarity">
    <text evidence="12">Belongs to the peptidase M16 family. UQCRC2/QCR2 subfamily.</text>
</comment>
<evidence type="ECO:0000256" key="14">
    <source>
        <dbReference type="SAM" id="Coils"/>
    </source>
</evidence>
<dbReference type="GO" id="GO:0030133">
    <property type="term" value="C:transport vesicle"/>
    <property type="evidence" value="ECO:0007669"/>
    <property type="project" value="UniProtKB-SubCell"/>
</dbReference>
<evidence type="ECO:0000256" key="5">
    <source>
        <dbReference type="ARBA" id="ARBA00022448"/>
    </source>
</evidence>
<keyword evidence="9" id="KW-0809">Transit peptide</keyword>
<evidence type="ECO:0000256" key="1">
    <source>
        <dbReference type="ARBA" id="ARBA00004398"/>
    </source>
</evidence>
<proteinExistence type="inferred from homology"/>
<evidence type="ECO:0000256" key="13">
    <source>
        <dbReference type="ARBA" id="ARBA00040751"/>
    </source>
</evidence>
<dbReference type="GO" id="GO:0006887">
    <property type="term" value="P:exocytosis"/>
    <property type="evidence" value="ECO:0007669"/>
    <property type="project" value="UniProtKB-KW"/>
</dbReference>
<dbReference type="AlphaFoldDB" id="A0A0K3CP13"/>
<evidence type="ECO:0000256" key="12">
    <source>
        <dbReference type="ARBA" id="ARBA00038146"/>
    </source>
</evidence>
<dbReference type="SUPFAM" id="SSF74788">
    <property type="entry name" value="Cullin repeat-like"/>
    <property type="match status" value="1"/>
</dbReference>
<feature type="domain" description="Peptidase M16 C-terminal" evidence="17">
    <location>
        <begin position="190"/>
        <end position="357"/>
    </location>
</feature>
<dbReference type="GO" id="GO:0006893">
    <property type="term" value="P:Golgi to plasma membrane transport"/>
    <property type="evidence" value="ECO:0007669"/>
    <property type="project" value="TreeGrafter"/>
</dbReference>
<dbReference type="Proteomes" id="UP000199069">
    <property type="component" value="Unassembled WGS sequence"/>
</dbReference>
<dbReference type="Gene3D" id="1.20.58.1210">
    <property type="entry name" value="Exo84p, N-terminal helical domain"/>
    <property type="match status" value="1"/>
</dbReference>
<keyword evidence="11" id="KW-0496">Mitochondrion</keyword>
<protein>
    <recommendedName>
        <fullName evidence="13">Cytochrome b-c1 complex subunit 2, mitochondrial</fullName>
    </recommendedName>
    <alternativeName>
        <fullName evidence="4">Exocyst complex component EXO84</fullName>
    </alternativeName>
</protein>
<dbReference type="Pfam" id="PF05193">
    <property type="entry name" value="Peptidase_M16_C"/>
    <property type="match status" value="1"/>
</dbReference>
<dbReference type="InterPro" id="IPR011249">
    <property type="entry name" value="Metalloenz_LuxS/M16"/>
</dbReference>
<dbReference type="InterPro" id="IPR011993">
    <property type="entry name" value="PH-like_dom_sf"/>
</dbReference>
<feature type="compositionally biased region" description="Basic and acidic residues" evidence="15">
    <location>
        <begin position="1167"/>
        <end position="1176"/>
    </location>
</feature>
<comment type="subcellular location">
    <subcellularLocation>
        <location evidence="1">Cytoplasmic vesicle</location>
        <location evidence="1">Secretory vesicle</location>
    </subcellularLocation>
    <subcellularLocation>
        <location evidence="2">Mitochondrion inner membrane</location>
        <topology evidence="2">Peripheral membrane protein</topology>
        <orientation evidence="2">Matrix side</orientation>
    </subcellularLocation>
</comment>
<dbReference type="InterPro" id="IPR033961">
    <property type="entry name" value="Exo84"/>
</dbReference>
<evidence type="ECO:0000256" key="7">
    <source>
        <dbReference type="ARBA" id="ARBA00022660"/>
    </source>
</evidence>
<evidence type="ECO:0000259" key="18">
    <source>
        <dbReference type="Pfam" id="PF16528"/>
    </source>
</evidence>
<dbReference type="FunFam" id="3.30.830.10:FF:000021">
    <property type="entry name" value="Cytochrome b-c1 complex subunit 2"/>
    <property type="match status" value="1"/>
</dbReference>
<dbReference type="GO" id="GO:0015031">
    <property type="term" value="P:protein transport"/>
    <property type="evidence" value="ECO:0007669"/>
    <property type="project" value="UniProtKB-KW"/>
</dbReference>
<keyword evidence="6" id="KW-0268">Exocytosis</keyword>
<evidence type="ECO:0000313" key="20">
    <source>
        <dbReference type="Proteomes" id="UP000199069"/>
    </source>
</evidence>
<keyword evidence="8" id="KW-0653">Protein transport</keyword>
<accession>A0A0K3CP13</accession>
<evidence type="ECO:0000259" key="16">
    <source>
        <dbReference type="Pfam" id="PF00675"/>
    </source>
</evidence>
<dbReference type="Pfam" id="PF00675">
    <property type="entry name" value="Peptidase_M16"/>
    <property type="match status" value="1"/>
</dbReference>
<gene>
    <name evidence="19" type="primary">FGENESH: predicted gene_17.68</name>
    <name evidence="19" type="ORF">BN2166_0072100</name>
</gene>
<feature type="coiled-coil region" evidence="14">
    <location>
        <begin position="587"/>
        <end position="646"/>
    </location>
</feature>
<dbReference type="Gene3D" id="1.20.58.1220">
    <property type="entry name" value="Exo84p, C-terminal helical domain"/>
    <property type="match status" value="1"/>
</dbReference>
<organism evidence="19 20">
    <name type="scientific">Rhodotorula toruloides</name>
    <name type="common">Yeast</name>
    <name type="synonym">Rhodosporidium toruloides</name>
    <dbReference type="NCBI Taxonomy" id="5286"/>
    <lineage>
        <taxon>Eukaryota</taxon>
        <taxon>Fungi</taxon>
        <taxon>Dikarya</taxon>
        <taxon>Basidiomycota</taxon>
        <taxon>Pucciniomycotina</taxon>
        <taxon>Microbotryomycetes</taxon>
        <taxon>Sporidiobolales</taxon>
        <taxon>Sporidiobolaceae</taxon>
        <taxon>Rhodotorula</taxon>
    </lineage>
</organism>
<dbReference type="InterPro" id="IPR007863">
    <property type="entry name" value="Peptidase_M16_C"/>
</dbReference>
<evidence type="ECO:0000256" key="10">
    <source>
        <dbReference type="ARBA" id="ARBA00022982"/>
    </source>
</evidence>
<dbReference type="STRING" id="5286.A0A0K3CP13"/>
<dbReference type="PANTHER" id="PTHR21426:SF12">
    <property type="entry name" value="EXOCYST COMPLEX COMPONENT 8"/>
    <property type="match status" value="1"/>
</dbReference>
<evidence type="ECO:0000256" key="3">
    <source>
        <dbReference type="ARBA" id="ARBA00007210"/>
    </source>
</evidence>
<feature type="region of interest" description="Disordered" evidence="15">
    <location>
        <begin position="1083"/>
        <end position="1119"/>
    </location>
</feature>
<dbReference type="Pfam" id="PF08700">
    <property type="entry name" value="VPS51_Exo84_N"/>
    <property type="match status" value="1"/>
</dbReference>
<dbReference type="GO" id="GO:0046872">
    <property type="term" value="F:metal ion binding"/>
    <property type="evidence" value="ECO:0007669"/>
    <property type="project" value="InterPro"/>
</dbReference>
<evidence type="ECO:0000256" key="15">
    <source>
        <dbReference type="SAM" id="MobiDB-lite"/>
    </source>
</evidence>
<dbReference type="InterPro" id="IPR042560">
    <property type="entry name" value="Exo84_C_2"/>
</dbReference>
<comment type="similarity">
    <text evidence="3">Belongs to the EXO84 family.</text>
</comment>
<feature type="domain" description="Exocyst component Exo84 C-terminal" evidence="18">
    <location>
        <begin position="871"/>
        <end position="1071"/>
    </location>
</feature>
<dbReference type="GO" id="GO:0000145">
    <property type="term" value="C:exocyst"/>
    <property type="evidence" value="ECO:0007669"/>
    <property type="project" value="InterPro"/>
</dbReference>
<reference evidence="19 20" key="1">
    <citation type="submission" date="2015-07" db="EMBL/GenBank/DDBJ databases">
        <authorList>
            <person name="Cajimat M.N.B."/>
            <person name="Milazzo M.L."/>
            <person name="Fulhorst C.F."/>
        </authorList>
    </citation>
    <scope>NUCLEOTIDE SEQUENCE [LARGE SCALE GENOMIC DNA]</scope>
    <source>
        <strain evidence="19">Single colony</strain>
    </source>
</reference>
<dbReference type="PANTHER" id="PTHR21426">
    <property type="entry name" value="EXOCYST COMPLEX COMPONENT 8"/>
    <property type="match status" value="1"/>
</dbReference>
<evidence type="ECO:0000313" key="19">
    <source>
        <dbReference type="EMBL" id="CTR11349.1"/>
    </source>
</evidence>
<keyword evidence="20" id="KW-1185">Reference proteome</keyword>
<sequence>MVLIQQALRTQSARKAAPALARGLATPAFTTQNAGGVKVASSEDGSRTSSISVVVKSGARYEPAPGVAHVLKNSVFKATNKRSQIRLVRETEALGGVLSTSLSREHLVLTAEFLKGDEAYFAEALGDAVTQPKFPVYEYNEEVVPQVQAEYEQAIHDSRVYAFDLAHQLAFRKGLGNSLFASPHTAVDHSTLVSFAQASFAPSNIAVFGQNVDAGKLASLVSDFFASGSSSSSISTPQSQYYGGEVRIPAVGHSSTDELLIAFKGAARTEVDYAVLAVLLGGQASVKWGAGASPLAKLATSTSSAKAFNLGYSDAGLFGISVSAKTNDVADVATKALSELKNVAKGVSDELVKQAVAKAKFAAAAALETREGKTLVLGEQLASGGEAPAIDDIFAKLDKVTGESLAKAAKNALASKPTTVAVGNTHALPCVRFNEPRPETGRPRAQSNVGAKLLKKRQSVAYSAHPAYEAGSVPAVPSLPKLGPVAGSVERVSTPTGTGGGASVLPGLAPFAARAPSPATQIGAPVAKERQEQPQAQAQPLSARNEAENQLLATGLDVDQLASEGFKPEDFLKQNLPGGRSDAPAQMDDLRRLKGRLEGAMKIAETELQKSVFNNYADFVLISKEIATLENEMIELKGVLEEWRAVPELLEGGSGDDDLLMGGAAGRRAQRNSIADLATLYKSQLSALWENVEGSQKFLPYTPGRHIITEAPSFVELNPATYKPKQPVHLVLLNDAMLVSVKKRRGPGIGGPVRLVAERCFNLSEIVVVDLKDGGDLQNAVKIKRGKETIIFRTDKPEEKKMLLLAFKKVAEELMNKKRKEMLNEAEARKGDPSSLRGYRDYDGSFSSSNFNPAAALGLVSGDVPSRDLSWIGDFSDELAVDVSTREFEDAVVLIEKGKSILPKISGDAHASQLFRSKLDSRTSELVSALLNDLSDHSIRKSGVVRTTSWLLRLGQGERARETFLSARGALVRKRARQIKFEGDISMYISELAMVCFTLIKNTCEWYMAAFKDNSMASGFVRWASEQVEIYAETFRRQVYGADQNGKVIEESLEVTKAHGAMLRDVGLDFTFLLDGLLRPQRPTTNTARSSSSSTRLRDDALSGSHLRPPKSTASLAPTSAVAMARQSIFLQQGQAGVGNGVARPREVLKAEGEEGRGRPASGAGFARDDAVGQAQ</sequence>
<dbReference type="Pfam" id="PF25345">
    <property type="entry name" value="PH_EXO84"/>
    <property type="match status" value="1"/>
</dbReference>
<dbReference type="EMBL" id="CWKI01000017">
    <property type="protein sequence ID" value="CTR11349.1"/>
    <property type="molecule type" value="Genomic_DNA"/>
</dbReference>